<evidence type="ECO:0000256" key="3">
    <source>
        <dbReference type="ARBA" id="ARBA00022598"/>
    </source>
</evidence>
<gene>
    <name evidence="7" type="ORF">GGE15_003970</name>
</gene>
<dbReference type="GO" id="GO:0005524">
    <property type="term" value="F:ATP binding"/>
    <property type="evidence" value="ECO:0007669"/>
    <property type="project" value="InterPro"/>
</dbReference>
<dbReference type="CDD" id="cd07971">
    <property type="entry name" value="OBF_DNA_ligase_LigD"/>
    <property type="match status" value="1"/>
</dbReference>
<evidence type="ECO:0000256" key="5">
    <source>
        <dbReference type="SAM" id="MobiDB-lite"/>
    </source>
</evidence>
<feature type="domain" description="ATP-dependent DNA ligase family profile" evidence="6">
    <location>
        <begin position="1"/>
        <end position="83"/>
    </location>
</feature>
<evidence type="ECO:0000313" key="7">
    <source>
        <dbReference type="EMBL" id="MBB4440693.1"/>
    </source>
</evidence>
<evidence type="ECO:0000256" key="2">
    <source>
        <dbReference type="ARBA" id="ARBA00012727"/>
    </source>
</evidence>
<dbReference type="EC" id="6.5.1.1" evidence="2"/>
<comment type="caution">
    <text evidence="7">The sequence shown here is derived from an EMBL/GenBank/DDBJ whole genome shotgun (WGS) entry which is preliminary data.</text>
</comment>
<dbReference type="PANTHER" id="PTHR45674">
    <property type="entry name" value="DNA LIGASE 1/3 FAMILY MEMBER"/>
    <property type="match status" value="1"/>
</dbReference>
<name>A0A7W6XVP8_9HYPH</name>
<feature type="compositionally biased region" description="Basic and acidic residues" evidence="5">
    <location>
        <begin position="217"/>
        <end position="226"/>
    </location>
</feature>
<reference evidence="7 8" key="1">
    <citation type="submission" date="2020-08" db="EMBL/GenBank/DDBJ databases">
        <title>Genomic Encyclopedia of Type Strains, Phase IV (KMG-V): Genome sequencing to study the core and pangenomes of soil and plant-associated prokaryotes.</title>
        <authorList>
            <person name="Whitman W."/>
        </authorList>
    </citation>
    <scope>NUCLEOTIDE SEQUENCE [LARGE SCALE GENOMIC DNA]</scope>
    <source>
        <strain evidence="7 8">SEMIA 414</strain>
    </source>
</reference>
<evidence type="ECO:0000256" key="4">
    <source>
        <dbReference type="ARBA" id="ARBA00034003"/>
    </source>
</evidence>
<dbReference type="GO" id="GO:0006281">
    <property type="term" value="P:DNA repair"/>
    <property type="evidence" value="ECO:0007669"/>
    <property type="project" value="InterPro"/>
</dbReference>
<dbReference type="InterPro" id="IPR012340">
    <property type="entry name" value="NA-bd_OB-fold"/>
</dbReference>
<dbReference type="SUPFAM" id="SSF56091">
    <property type="entry name" value="DNA ligase/mRNA capping enzyme, catalytic domain"/>
    <property type="match status" value="1"/>
</dbReference>
<dbReference type="GO" id="GO:0006310">
    <property type="term" value="P:DNA recombination"/>
    <property type="evidence" value="ECO:0007669"/>
    <property type="project" value="InterPro"/>
</dbReference>
<feature type="region of interest" description="Disordered" evidence="5">
    <location>
        <begin position="212"/>
        <end position="236"/>
    </location>
</feature>
<dbReference type="GO" id="GO:0003910">
    <property type="term" value="F:DNA ligase (ATP) activity"/>
    <property type="evidence" value="ECO:0007669"/>
    <property type="project" value="UniProtKB-EC"/>
</dbReference>
<dbReference type="Pfam" id="PF01068">
    <property type="entry name" value="DNA_ligase_A_M"/>
    <property type="match status" value="1"/>
</dbReference>
<comment type="catalytic activity">
    <reaction evidence="4">
        <text>ATP + (deoxyribonucleotide)n-3'-hydroxyl + 5'-phospho-(deoxyribonucleotide)m = (deoxyribonucleotide)n+m + AMP + diphosphate.</text>
        <dbReference type="EC" id="6.5.1.1"/>
    </reaction>
</comment>
<dbReference type="PANTHER" id="PTHR45674:SF4">
    <property type="entry name" value="DNA LIGASE 1"/>
    <property type="match status" value="1"/>
</dbReference>
<dbReference type="InterPro" id="IPR050191">
    <property type="entry name" value="ATP-dep_DNA_ligase"/>
</dbReference>
<dbReference type="Proteomes" id="UP000533724">
    <property type="component" value="Unassembled WGS sequence"/>
</dbReference>
<evidence type="ECO:0000259" key="6">
    <source>
        <dbReference type="PROSITE" id="PS50160"/>
    </source>
</evidence>
<protein>
    <recommendedName>
        <fullName evidence="2">DNA ligase (ATP)</fullName>
        <ecNumber evidence="2">6.5.1.1</ecNumber>
    </recommendedName>
</protein>
<evidence type="ECO:0000256" key="1">
    <source>
        <dbReference type="ARBA" id="ARBA00007572"/>
    </source>
</evidence>
<dbReference type="EMBL" id="JACIHI010000009">
    <property type="protein sequence ID" value="MBB4440693.1"/>
    <property type="molecule type" value="Genomic_DNA"/>
</dbReference>
<dbReference type="PROSITE" id="PS50160">
    <property type="entry name" value="DNA_LIGASE_A3"/>
    <property type="match status" value="1"/>
</dbReference>
<proteinExistence type="inferred from homology"/>
<dbReference type="InterPro" id="IPR012310">
    <property type="entry name" value="DNA_ligase_ATP-dep_cent"/>
</dbReference>
<dbReference type="Pfam" id="PF04679">
    <property type="entry name" value="DNA_ligase_A_C"/>
    <property type="match status" value="1"/>
</dbReference>
<evidence type="ECO:0000313" key="8">
    <source>
        <dbReference type="Proteomes" id="UP000533724"/>
    </source>
</evidence>
<dbReference type="Gene3D" id="3.30.470.30">
    <property type="entry name" value="DNA ligase/mRNA capping enzyme"/>
    <property type="match status" value="1"/>
</dbReference>
<dbReference type="SUPFAM" id="SSF50249">
    <property type="entry name" value="Nucleic acid-binding proteins"/>
    <property type="match status" value="1"/>
</dbReference>
<dbReference type="AlphaFoldDB" id="A0A7W6XVP8"/>
<dbReference type="InterPro" id="IPR012309">
    <property type="entry name" value="DNA_ligase_ATP-dep_C"/>
</dbReference>
<keyword evidence="3" id="KW-0436">Ligase</keyword>
<organism evidence="7 8">
    <name type="scientific">Rhizobium esperanzae</name>
    <dbReference type="NCBI Taxonomy" id="1967781"/>
    <lineage>
        <taxon>Bacteria</taxon>
        <taxon>Pseudomonadati</taxon>
        <taxon>Pseudomonadota</taxon>
        <taxon>Alphaproteobacteria</taxon>
        <taxon>Hyphomicrobiales</taxon>
        <taxon>Rhizobiaceae</taxon>
        <taxon>Rhizobium/Agrobacterium group</taxon>
        <taxon>Rhizobium</taxon>
    </lineage>
</organism>
<dbReference type="Gene3D" id="2.40.50.140">
    <property type="entry name" value="Nucleic acid-binding proteins"/>
    <property type="match status" value="1"/>
</dbReference>
<sequence length="415" mass="46500">MTFDLLYFDGHDLRGSELSMRRHLLEDLVPAEGQGDIRLSGEIDADGDQLLASACQHGLEGIIAKRRDSPYRSGRLGDWVKIKCIQSDSFVIVGYERSTVARAGIGRLLLAARKGKELVYVGGVGTGFNERNAYELREMLDALITSMPAASVDRKRAIFVKPKLIAEIEYRAWTDDGKLRHASYKGLREVQDNAMRLCNGCPLQCAIDTRLKNSRQSQHDAEQNERRRQHPKRPIDQELLSRRRPVLIMIWELRSMELRAEIFAEIEAVSEVKDERPDVPIPAVSTHASDKAEREPQLNSIFTQSSFPIGIAIFIQFVHRQIGVLLHPLPDDKPDHVVARLAELARQVAQGVFDIILHREPACITQPQRGPTKHDLKIRSRNICDPIGGVLEQCGGVGGCHGFTCARSLGMAQRN</sequence>
<accession>A0A7W6XVP8</accession>
<comment type="similarity">
    <text evidence="1">Belongs to the ATP-dependent DNA ligase family.</text>
</comment>